<dbReference type="EMBL" id="CAFBMX010000002">
    <property type="protein sequence ID" value="CAB4919579.1"/>
    <property type="molecule type" value="Genomic_DNA"/>
</dbReference>
<accession>A0A6J7HUC9</accession>
<proteinExistence type="predicted"/>
<gene>
    <name evidence="1" type="ORF">UFOPK3674_00461</name>
</gene>
<protein>
    <submittedName>
        <fullName evidence="1">Unannotated protein</fullName>
    </submittedName>
</protein>
<organism evidence="1">
    <name type="scientific">freshwater metagenome</name>
    <dbReference type="NCBI Taxonomy" id="449393"/>
    <lineage>
        <taxon>unclassified sequences</taxon>
        <taxon>metagenomes</taxon>
        <taxon>ecological metagenomes</taxon>
    </lineage>
</organism>
<name>A0A6J7HUC9_9ZZZZ</name>
<sequence length="110" mass="10879">MRADDGQAGIELLALLPLVLVISLALGQVLAAGVCRELAGHAAGAGAQALLAGRRPVPAARVALPGWAAGRARVEVRGRRVTVVLRAPAVLPGLAGLLSARSVADAGPAA</sequence>
<dbReference type="AlphaFoldDB" id="A0A6J7HUC9"/>
<evidence type="ECO:0000313" key="1">
    <source>
        <dbReference type="EMBL" id="CAB4919579.1"/>
    </source>
</evidence>
<reference evidence="1" key="1">
    <citation type="submission" date="2020-05" db="EMBL/GenBank/DDBJ databases">
        <authorList>
            <person name="Chiriac C."/>
            <person name="Salcher M."/>
            <person name="Ghai R."/>
            <person name="Kavagutti S V."/>
        </authorList>
    </citation>
    <scope>NUCLEOTIDE SEQUENCE</scope>
</reference>